<keyword evidence="3" id="KW-0813">Transport</keyword>
<dbReference type="GO" id="GO:0098797">
    <property type="term" value="C:plasma membrane protein complex"/>
    <property type="evidence" value="ECO:0007669"/>
    <property type="project" value="TreeGrafter"/>
</dbReference>
<dbReference type="SUPFAM" id="SSF74653">
    <property type="entry name" value="TolA/TonB C-terminal domain"/>
    <property type="match status" value="1"/>
</dbReference>
<comment type="similarity">
    <text evidence="2">Belongs to the TonB family.</text>
</comment>
<evidence type="ECO:0000256" key="3">
    <source>
        <dbReference type="ARBA" id="ARBA00022448"/>
    </source>
</evidence>
<evidence type="ECO:0000259" key="10">
    <source>
        <dbReference type="Pfam" id="PF03544"/>
    </source>
</evidence>
<evidence type="ECO:0000313" key="12">
    <source>
        <dbReference type="Proteomes" id="UP001139193"/>
    </source>
</evidence>
<dbReference type="GO" id="GO:0031992">
    <property type="term" value="F:energy transducer activity"/>
    <property type="evidence" value="ECO:0007669"/>
    <property type="project" value="TreeGrafter"/>
</dbReference>
<comment type="caution">
    <text evidence="11">The sequence shown here is derived from an EMBL/GenBank/DDBJ whole genome shotgun (WGS) entry which is preliminary data.</text>
</comment>
<keyword evidence="8" id="KW-1133">Transmembrane helix</keyword>
<keyword evidence="4" id="KW-1003">Cell membrane</keyword>
<evidence type="ECO:0000256" key="9">
    <source>
        <dbReference type="ARBA" id="ARBA00023136"/>
    </source>
</evidence>
<comment type="subcellular location">
    <subcellularLocation>
        <location evidence="1">Cell inner membrane</location>
        <topology evidence="1">Single-pass membrane protein</topology>
        <orientation evidence="1">Periplasmic side</orientation>
    </subcellularLocation>
</comment>
<keyword evidence="12" id="KW-1185">Reference proteome</keyword>
<dbReference type="PANTHER" id="PTHR33446:SF2">
    <property type="entry name" value="PROTEIN TONB"/>
    <property type="match status" value="1"/>
</dbReference>
<keyword evidence="5" id="KW-0997">Cell inner membrane</keyword>
<dbReference type="InterPro" id="IPR051045">
    <property type="entry name" value="TonB-dependent_transducer"/>
</dbReference>
<accession>A0A9X2AHC7</accession>
<evidence type="ECO:0000256" key="1">
    <source>
        <dbReference type="ARBA" id="ARBA00004383"/>
    </source>
</evidence>
<dbReference type="PANTHER" id="PTHR33446">
    <property type="entry name" value="PROTEIN TONB-RELATED"/>
    <property type="match status" value="1"/>
</dbReference>
<keyword evidence="9" id="KW-0472">Membrane</keyword>
<evidence type="ECO:0000256" key="5">
    <source>
        <dbReference type="ARBA" id="ARBA00022519"/>
    </source>
</evidence>
<gene>
    <name evidence="11" type="ORF">MON38_14720</name>
</gene>
<dbReference type="RefSeq" id="WP_241936943.1">
    <property type="nucleotide sequence ID" value="NZ_JALBGC010000004.1"/>
</dbReference>
<organism evidence="11 12">
    <name type="scientific">Hymenobacter cyanobacteriorum</name>
    <dbReference type="NCBI Taxonomy" id="2926463"/>
    <lineage>
        <taxon>Bacteria</taxon>
        <taxon>Pseudomonadati</taxon>
        <taxon>Bacteroidota</taxon>
        <taxon>Cytophagia</taxon>
        <taxon>Cytophagales</taxon>
        <taxon>Hymenobacteraceae</taxon>
        <taxon>Hymenobacter</taxon>
    </lineage>
</organism>
<protein>
    <submittedName>
        <fullName evidence="11">TonB family protein</fullName>
    </submittedName>
</protein>
<dbReference type="InterPro" id="IPR006260">
    <property type="entry name" value="TonB/TolA_C"/>
</dbReference>
<reference evidence="11" key="1">
    <citation type="submission" date="2022-03" db="EMBL/GenBank/DDBJ databases">
        <title>Bacterial whole genome sequence for Hymenobacter sp. DH14.</title>
        <authorList>
            <person name="Le V."/>
        </authorList>
    </citation>
    <scope>NUCLEOTIDE SEQUENCE</scope>
    <source>
        <strain evidence="11">DH14</strain>
    </source>
</reference>
<keyword evidence="6" id="KW-0812">Transmembrane</keyword>
<keyword evidence="7" id="KW-0653">Protein transport</keyword>
<evidence type="ECO:0000256" key="2">
    <source>
        <dbReference type="ARBA" id="ARBA00006555"/>
    </source>
</evidence>
<evidence type="ECO:0000256" key="4">
    <source>
        <dbReference type="ARBA" id="ARBA00022475"/>
    </source>
</evidence>
<dbReference type="Proteomes" id="UP001139193">
    <property type="component" value="Unassembled WGS sequence"/>
</dbReference>
<name>A0A9X2AHC7_9BACT</name>
<dbReference type="GO" id="GO:0015031">
    <property type="term" value="P:protein transport"/>
    <property type="evidence" value="ECO:0007669"/>
    <property type="project" value="UniProtKB-KW"/>
</dbReference>
<sequence>MFLLPTFNARLNPCPVSPAEFTPHAQGNFCGQCQRVVHDFSQSTNPRADLAAARAAAPDGRVCGRFGAAQVQTAPKLSRRLRWFVSALVLVVAQGLTAREALAQVRGGGTGGPVPVAGQSAAQASTPVLTDSAAVADSTSHFMLGMVTETMPSFRGGGSREVVQYIQQQIVWPRSNGKIILKQGRVFASFTVGTTGRVHDAKIVKSLHPRFDAEVLRVVRLLPNFKPGEQFGKPVAVSFTVPITFKLK</sequence>
<dbReference type="Gene3D" id="3.30.1150.10">
    <property type="match status" value="1"/>
</dbReference>
<evidence type="ECO:0000256" key="7">
    <source>
        <dbReference type="ARBA" id="ARBA00022927"/>
    </source>
</evidence>
<evidence type="ECO:0000256" key="6">
    <source>
        <dbReference type="ARBA" id="ARBA00022692"/>
    </source>
</evidence>
<dbReference type="EMBL" id="JALBGC010000004">
    <property type="protein sequence ID" value="MCI1188678.1"/>
    <property type="molecule type" value="Genomic_DNA"/>
</dbReference>
<dbReference type="AlphaFoldDB" id="A0A9X2AHC7"/>
<feature type="domain" description="TonB C-terminal" evidence="10">
    <location>
        <begin position="182"/>
        <end position="247"/>
    </location>
</feature>
<evidence type="ECO:0000313" key="11">
    <source>
        <dbReference type="EMBL" id="MCI1188678.1"/>
    </source>
</evidence>
<dbReference type="NCBIfam" id="TIGR01352">
    <property type="entry name" value="tonB_Cterm"/>
    <property type="match status" value="1"/>
</dbReference>
<dbReference type="GO" id="GO:0055085">
    <property type="term" value="P:transmembrane transport"/>
    <property type="evidence" value="ECO:0007669"/>
    <property type="project" value="InterPro"/>
</dbReference>
<dbReference type="Pfam" id="PF03544">
    <property type="entry name" value="TonB_C"/>
    <property type="match status" value="1"/>
</dbReference>
<evidence type="ECO:0000256" key="8">
    <source>
        <dbReference type="ARBA" id="ARBA00022989"/>
    </source>
</evidence>
<dbReference type="InterPro" id="IPR037682">
    <property type="entry name" value="TonB_C"/>
</dbReference>
<proteinExistence type="inferred from homology"/>